<dbReference type="InterPro" id="IPR000835">
    <property type="entry name" value="HTH_MarR-typ"/>
</dbReference>
<evidence type="ECO:0000313" key="3">
    <source>
        <dbReference type="Proteomes" id="UP000630923"/>
    </source>
</evidence>
<evidence type="ECO:0000259" key="1">
    <source>
        <dbReference type="PROSITE" id="PS50995"/>
    </source>
</evidence>
<dbReference type="RefSeq" id="WP_191251435.1">
    <property type="nucleotide sequence ID" value="NZ_BNCI01000001.1"/>
</dbReference>
<dbReference type="PROSITE" id="PS50995">
    <property type="entry name" value="HTH_MARR_2"/>
    <property type="match status" value="1"/>
</dbReference>
<dbReference type="InterPro" id="IPR036388">
    <property type="entry name" value="WH-like_DNA-bd_sf"/>
</dbReference>
<dbReference type="SMART" id="SM00347">
    <property type="entry name" value="HTH_MARR"/>
    <property type="match status" value="1"/>
</dbReference>
<feature type="domain" description="HTH marR-type" evidence="1">
    <location>
        <begin position="22"/>
        <end position="157"/>
    </location>
</feature>
<dbReference type="InterPro" id="IPR039422">
    <property type="entry name" value="MarR/SlyA-like"/>
</dbReference>
<reference evidence="2" key="2">
    <citation type="submission" date="2020-09" db="EMBL/GenBank/DDBJ databases">
        <authorList>
            <person name="Sun Q."/>
            <person name="Kim S."/>
        </authorList>
    </citation>
    <scope>NUCLEOTIDE SEQUENCE</scope>
    <source>
        <strain evidence="2">KCTC 42590</strain>
    </source>
</reference>
<dbReference type="SUPFAM" id="SSF46785">
    <property type="entry name" value="Winged helix' DNA-binding domain"/>
    <property type="match status" value="1"/>
</dbReference>
<dbReference type="Pfam" id="PF12802">
    <property type="entry name" value="MarR_2"/>
    <property type="match status" value="1"/>
</dbReference>
<proteinExistence type="predicted"/>
<dbReference type="Gene3D" id="1.10.10.10">
    <property type="entry name" value="Winged helix-like DNA-binding domain superfamily/Winged helix DNA-binding domain"/>
    <property type="match status" value="1"/>
</dbReference>
<accession>A0A919ATB7</accession>
<dbReference type="GO" id="GO:0006950">
    <property type="term" value="P:response to stress"/>
    <property type="evidence" value="ECO:0007669"/>
    <property type="project" value="TreeGrafter"/>
</dbReference>
<organism evidence="2 3">
    <name type="scientific">Kordiimonas sediminis</name>
    <dbReference type="NCBI Taxonomy" id="1735581"/>
    <lineage>
        <taxon>Bacteria</taxon>
        <taxon>Pseudomonadati</taxon>
        <taxon>Pseudomonadota</taxon>
        <taxon>Alphaproteobacteria</taxon>
        <taxon>Kordiimonadales</taxon>
        <taxon>Kordiimonadaceae</taxon>
        <taxon>Kordiimonas</taxon>
    </lineage>
</organism>
<gene>
    <name evidence="2" type="ORF">GCM10017044_15230</name>
</gene>
<sequence length="161" mass="18055">MDRLDTVREQWGRERPDLNTEPMELIGRFKVLSRFLSAEMERTFKEHGLNAASFDVLATLRRSGPPYALSPNDLLSATLVTSGTMTNRIDRLVAAGFVQRLPNPDDARGCLISLTPEGRSVIDTALDAHVKTQERLVSDLSKEEQARLNAILRRYMEVSGL</sequence>
<protein>
    <submittedName>
        <fullName evidence="2">MarR family transcriptional regulator</fullName>
    </submittedName>
</protein>
<dbReference type="PANTHER" id="PTHR33164">
    <property type="entry name" value="TRANSCRIPTIONAL REGULATOR, MARR FAMILY"/>
    <property type="match status" value="1"/>
</dbReference>
<dbReference type="InterPro" id="IPR036390">
    <property type="entry name" value="WH_DNA-bd_sf"/>
</dbReference>
<dbReference type="PANTHER" id="PTHR33164:SF104">
    <property type="entry name" value="TRANSCRIPTIONAL REGULATORY PROTEIN"/>
    <property type="match status" value="1"/>
</dbReference>
<dbReference type="EMBL" id="BNCI01000001">
    <property type="protein sequence ID" value="GHF21224.1"/>
    <property type="molecule type" value="Genomic_DNA"/>
</dbReference>
<comment type="caution">
    <text evidence="2">The sequence shown here is derived from an EMBL/GenBank/DDBJ whole genome shotgun (WGS) entry which is preliminary data.</text>
</comment>
<dbReference type="PRINTS" id="PR00598">
    <property type="entry name" value="HTHMARR"/>
</dbReference>
<keyword evidence="3" id="KW-1185">Reference proteome</keyword>
<dbReference type="GO" id="GO:0003700">
    <property type="term" value="F:DNA-binding transcription factor activity"/>
    <property type="evidence" value="ECO:0007669"/>
    <property type="project" value="InterPro"/>
</dbReference>
<dbReference type="AlphaFoldDB" id="A0A919ATB7"/>
<evidence type="ECO:0000313" key="2">
    <source>
        <dbReference type="EMBL" id="GHF21224.1"/>
    </source>
</evidence>
<reference evidence="2" key="1">
    <citation type="journal article" date="2014" name="Int. J. Syst. Evol. Microbiol.">
        <title>Complete genome sequence of Corynebacterium casei LMG S-19264T (=DSM 44701T), isolated from a smear-ripened cheese.</title>
        <authorList>
            <consortium name="US DOE Joint Genome Institute (JGI-PGF)"/>
            <person name="Walter F."/>
            <person name="Albersmeier A."/>
            <person name="Kalinowski J."/>
            <person name="Ruckert C."/>
        </authorList>
    </citation>
    <scope>NUCLEOTIDE SEQUENCE</scope>
    <source>
        <strain evidence="2">KCTC 42590</strain>
    </source>
</reference>
<name>A0A919ATB7_9PROT</name>
<dbReference type="Proteomes" id="UP000630923">
    <property type="component" value="Unassembled WGS sequence"/>
</dbReference>